<proteinExistence type="predicted"/>
<dbReference type="STRING" id="1307761.L21SP2_1142"/>
<dbReference type="AlphaFoldDB" id="V5WG12"/>
<dbReference type="EMBL" id="CP006939">
    <property type="protein sequence ID" value="AHC14545.1"/>
    <property type="molecule type" value="Genomic_DNA"/>
</dbReference>
<sequence length="43" mass="5310">MKSLTWHMGTRYCFKKENKEFFHENYDQIVMEKGSVEWKNVPI</sequence>
<evidence type="ECO:0000313" key="1">
    <source>
        <dbReference type="EMBL" id="AHC14545.1"/>
    </source>
</evidence>
<name>V5WG12_9SPIO</name>
<reference evidence="1 2" key="1">
    <citation type="journal article" date="2015" name="Stand. Genomic Sci.">
        <title>Complete genome sequence and description of Salinispira pacifica gen. nov., sp. nov., a novel spirochaete isolated form a hypersaline microbial mat.</title>
        <authorList>
            <person name="Ben Hania W."/>
            <person name="Joseph M."/>
            <person name="Schumann P."/>
            <person name="Bunk B."/>
            <person name="Fiebig A."/>
            <person name="Sproer C."/>
            <person name="Klenk H.P."/>
            <person name="Fardeau M.L."/>
            <person name="Spring S."/>
        </authorList>
    </citation>
    <scope>NUCLEOTIDE SEQUENCE [LARGE SCALE GENOMIC DNA]</scope>
    <source>
        <strain evidence="1 2">L21-RPul-D2</strain>
    </source>
</reference>
<evidence type="ECO:0000313" key="2">
    <source>
        <dbReference type="Proteomes" id="UP000018680"/>
    </source>
</evidence>
<accession>V5WG12</accession>
<dbReference type="HOGENOM" id="CLU_3239382_0_0_12"/>
<keyword evidence="2" id="KW-1185">Reference proteome</keyword>
<organism evidence="1 2">
    <name type="scientific">Salinispira pacifica</name>
    <dbReference type="NCBI Taxonomy" id="1307761"/>
    <lineage>
        <taxon>Bacteria</taxon>
        <taxon>Pseudomonadati</taxon>
        <taxon>Spirochaetota</taxon>
        <taxon>Spirochaetia</taxon>
        <taxon>Spirochaetales</taxon>
        <taxon>Spirochaetaceae</taxon>
        <taxon>Salinispira</taxon>
    </lineage>
</organism>
<protein>
    <submittedName>
        <fullName evidence="1">Uncharacterized protein</fullName>
    </submittedName>
</protein>
<gene>
    <name evidence="1" type="ORF">L21SP2_1142</name>
</gene>
<dbReference type="Proteomes" id="UP000018680">
    <property type="component" value="Chromosome"/>
</dbReference>
<dbReference type="KEGG" id="slr:L21SP2_1142"/>